<feature type="transmembrane region" description="Helical" evidence="2">
    <location>
        <begin position="1505"/>
        <end position="1526"/>
    </location>
</feature>
<evidence type="ECO:0000256" key="2">
    <source>
        <dbReference type="SAM" id="Phobius"/>
    </source>
</evidence>
<proteinExistence type="predicted"/>
<reference evidence="5" key="1">
    <citation type="submission" date="2015-09" db="EMBL/GenBank/DDBJ databases">
        <authorList>
            <consortium name="Pathogen Informatics"/>
        </authorList>
    </citation>
    <scope>NUCLEOTIDE SEQUENCE [LARGE SCALE GENOMIC DNA]</scope>
    <source>
        <strain evidence="5">Lake Konstanz</strain>
    </source>
</reference>
<evidence type="ECO:0000313" key="4">
    <source>
        <dbReference type="EMBL" id="CUE77580.1"/>
    </source>
</evidence>
<feature type="transmembrane region" description="Helical" evidence="2">
    <location>
        <begin position="1290"/>
        <end position="1308"/>
    </location>
</feature>
<protein>
    <submittedName>
        <fullName evidence="4">Membrane-associated protein, putative</fullName>
    </submittedName>
</protein>
<gene>
    <name evidence="4" type="ORF">BSAL_56285</name>
</gene>
<feature type="transmembrane region" description="Helical" evidence="2">
    <location>
        <begin position="1451"/>
        <end position="1471"/>
    </location>
</feature>
<feature type="transmembrane region" description="Helical" evidence="2">
    <location>
        <begin position="1424"/>
        <end position="1445"/>
    </location>
</feature>
<name>A0A0S4IJ95_BODSA</name>
<feature type="compositionally biased region" description="Low complexity" evidence="1">
    <location>
        <begin position="918"/>
        <end position="943"/>
    </location>
</feature>
<feature type="signal peptide" evidence="3">
    <location>
        <begin position="1"/>
        <end position="23"/>
    </location>
</feature>
<feature type="region of interest" description="Disordered" evidence="1">
    <location>
        <begin position="859"/>
        <end position="977"/>
    </location>
</feature>
<evidence type="ECO:0000256" key="1">
    <source>
        <dbReference type="SAM" id="MobiDB-lite"/>
    </source>
</evidence>
<dbReference type="Proteomes" id="UP000051952">
    <property type="component" value="Unassembled WGS sequence"/>
</dbReference>
<accession>A0A0S4IJ95</accession>
<feature type="chain" id="PRO_5006621295" evidence="3">
    <location>
        <begin position="24"/>
        <end position="1625"/>
    </location>
</feature>
<dbReference type="VEuPathDB" id="TriTrypDB:BSAL_56285"/>
<evidence type="ECO:0000256" key="3">
    <source>
        <dbReference type="SAM" id="SignalP"/>
    </source>
</evidence>
<feature type="transmembrane region" description="Helical" evidence="2">
    <location>
        <begin position="1480"/>
        <end position="1499"/>
    </location>
</feature>
<feature type="compositionally biased region" description="Polar residues" evidence="1">
    <location>
        <begin position="944"/>
        <end position="976"/>
    </location>
</feature>
<dbReference type="EMBL" id="CYKH01000191">
    <property type="protein sequence ID" value="CUE77580.1"/>
    <property type="molecule type" value="Genomic_DNA"/>
</dbReference>
<keyword evidence="2" id="KW-0472">Membrane</keyword>
<keyword evidence="2" id="KW-1133">Transmembrane helix</keyword>
<keyword evidence="3" id="KW-0732">Signal</keyword>
<feature type="compositionally biased region" description="Low complexity" evidence="1">
    <location>
        <begin position="859"/>
        <end position="900"/>
    </location>
</feature>
<keyword evidence="2" id="KW-0812">Transmembrane</keyword>
<feature type="compositionally biased region" description="Polar residues" evidence="1">
    <location>
        <begin position="901"/>
        <end position="911"/>
    </location>
</feature>
<feature type="transmembrane region" description="Helical" evidence="2">
    <location>
        <begin position="1249"/>
        <end position="1269"/>
    </location>
</feature>
<evidence type="ECO:0000313" key="5">
    <source>
        <dbReference type="Proteomes" id="UP000051952"/>
    </source>
</evidence>
<keyword evidence="5" id="KW-1185">Reference proteome</keyword>
<organism evidence="4 5">
    <name type="scientific">Bodo saltans</name>
    <name type="common">Flagellated protozoan</name>
    <dbReference type="NCBI Taxonomy" id="75058"/>
    <lineage>
        <taxon>Eukaryota</taxon>
        <taxon>Discoba</taxon>
        <taxon>Euglenozoa</taxon>
        <taxon>Kinetoplastea</taxon>
        <taxon>Metakinetoplastina</taxon>
        <taxon>Eubodonida</taxon>
        <taxon>Bodonidae</taxon>
        <taxon>Bodo</taxon>
    </lineage>
</organism>
<sequence length="1625" mass="169842">MLNTITSVVRVALVLSLIMSVSADVVMYCSISNEAYVTPGTAVEIRYQFPMCIVINNAVELQVLSSTFSGAGTMLFFNGSALLEAIAARPSPPSSAGIFISSGNFTNGASLVIAFESTVSPNASNPPIVIQVRNSVFSDSSLFVRGTLPNGIVMNVVGCTFNMKNASTTPRTMFLGDSFAALIVFSNASLWNTSTIMVTQCRLAGIAPLATTVVPSLMLIVGQQFRMDNASSLSLSNVSMELNCANTNSSRQSAAIAMLLTDGVKISDKSSLNWTALSVATINASFVYVWAPATATNATLQLSNGSSWMIATSNITSTMVPTGSSLVMVSLPIVVEGSSTAALSLSNHWSLVVISHSSGGGCMSIASLATSGDSAFVVNNSVFTIDASTTTAFLFDIPSVQADSVSTLTIEASQWWFTGGLSLPALLVVATMGLRDSSAFFLKNCWGNASTVTIHQWNATSSQMWIDGTSEVSLFVGDFTLVDSSVNLRSTGGGLWNLTTITMIDASTVTMSGTLDQLVVDYANISGASKWFLNEIETHSIVLGEWWLSGTAVFVDISDITLTQSDGMTSPVALTCGTIHVGYDCLLQIINVFVGDVPAASVLLLGHSSALSFDELHVSGRMTMNNLNLTRSYAPALEVNMVVCSGSLQWESLHVVAYNTSSAVVIHNTIGTDSSSILFFDLDIINIINGLLSPSGGTLAVLLLDQGSLRNSSTVVLRDTSLVLVNGTSPQQQGTSSGIVATKPWTLEDQSSFTVMRMNISTPDQALGTPQVVRPPFTNHTCLYFASLMLRNNSRMLVDHVNCSSAEGIWGTGGDVEVDVPLASLTASCNAWNHILSTAWFPAIAAINNSRCPPPIFTASASSQSVSPPTISRSSTRSRSSTLSAQSSVSISRRSKTPSSTLSLSIQTPTVFGTRIHTPTPTASVTASATSSLSRSQRASYSATSSPLASTSISRTQRASFSSSHTDASRPSTSPGALSATLLPLLARSSPTIATPSSTATFHGSPSASETLPMSSTHIISASHLTALTVTKALPITSTLTRPCQPTLSLTPNSTTTTTLQSGVRVVLGVGDEGDSFAPAWCAALRDAATQASAAALFVSANATVSIVVAGVGALSGADGLCSGVVLVLTSSSALPHRSSFLVTLRVDRRAFGCLVEAPALTVAMDVVYVATPVVSPAAVEAAAGVTAGAALPVASVAGPGVVAAMQRAMLLTRLAACDYSLSDDLDAASNPTQIAFGEASGAALRGSVVGNCVLLVAIGLLGVLGAGVRRGTAAAQGRTMTLWRAAASLALPGWMVAPSALLLQPLVSSGVALVVHSGTMAGGGDVALGVVGLVVGGGIACSVTWAVTVGFRAEAVPFELNSDDEDEVVLLAEVSAALARHRVLRRVSEFLQPRFEWRDVELGSQFTKRYHTIFDAYKPGRQWFVAVEFWGSVLAGVLGGVMPSDGGTCFVLLVTLCVANFVLVAAMLALRPYNSHPDFALSVAACGVGAFSGVASLVEDDEAAATLALIGVWLALVLLLLQMLLTPRAARGFRRVQRVLRFLLCLEQLRNIRHRRHSRRERSSKSRSLLHDGWEQWMDDASAEATHISRLALELPSGRSGNLAILVMLAARANVLLNEGTKIT</sequence>
<feature type="transmembrane region" description="Helical" evidence="2">
    <location>
        <begin position="1328"/>
        <end position="1352"/>
    </location>
</feature>